<organism evidence="2">
    <name type="scientific">mine drainage metagenome</name>
    <dbReference type="NCBI Taxonomy" id="410659"/>
    <lineage>
        <taxon>unclassified sequences</taxon>
        <taxon>metagenomes</taxon>
        <taxon>ecological metagenomes</taxon>
    </lineage>
</organism>
<name>A0A3P3ZNC5_9ZZZZ</name>
<accession>A0A3P3ZNC5</accession>
<proteinExistence type="predicted"/>
<dbReference type="AlphaFoldDB" id="A0A3P3ZNC5"/>
<protein>
    <submittedName>
        <fullName evidence="2">Uncharacterized protein</fullName>
    </submittedName>
</protein>
<reference evidence="2" key="1">
    <citation type="submission" date="2018-10" db="EMBL/GenBank/DDBJ databases">
        <authorList>
            <person name="Plewniak F."/>
        </authorList>
    </citation>
    <scope>NUCLEOTIDE SEQUENCE</scope>
</reference>
<feature type="compositionally biased region" description="Gly residues" evidence="1">
    <location>
        <begin position="104"/>
        <end position="115"/>
    </location>
</feature>
<sequence>MSHEHEIMALISQGLFHHQEIGGCFHHAQQVRIAGLILTQFADRRGGIIVAVAALGDQVQGMHQGGEQLLGAATLALKQLVGHALCRPGSDAGQYAQGIDEPGQGMGAGHGGSKG</sequence>
<evidence type="ECO:0000256" key="1">
    <source>
        <dbReference type="SAM" id="MobiDB-lite"/>
    </source>
</evidence>
<gene>
    <name evidence="2" type="ORF">CARN8_2290006</name>
</gene>
<dbReference type="EMBL" id="UOYP01000145">
    <property type="protein sequence ID" value="VAY87667.1"/>
    <property type="molecule type" value="Genomic_DNA"/>
</dbReference>
<evidence type="ECO:0000313" key="2">
    <source>
        <dbReference type="EMBL" id="VAY87667.1"/>
    </source>
</evidence>
<feature type="region of interest" description="Disordered" evidence="1">
    <location>
        <begin position="92"/>
        <end position="115"/>
    </location>
</feature>